<dbReference type="InterPro" id="IPR036390">
    <property type="entry name" value="WH_DNA-bd_sf"/>
</dbReference>
<protein>
    <recommendedName>
        <fullName evidence="4">malate dehydrogenase</fullName>
        <ecNumber evidence="4">1.1.1.37</ecNumber>
    </recommendedName>
</protein>
<dbReference type="GO" id="GO:0006099">
    <property type="term" value="P:tricarboxylic acid cycle"/>
    <property type="evidence" value="ECO:0007669"/>
    <property type="project" value="UniProtKB-KW"/>
</dbReference>
<dbReference type="Pfam" id="PF04824">
    <property type="entry name" value="Rad21_Rec8"/>
    <property type="match status" value="1"/>
</dbReference>
<dbReference type="OrthoDB" id="4069699at2759"/>
<keyword evidence="5" id="KW-0816">Tricarboxylic acid cycle</keyword>
<dbReference type="InterPro" id="IPR006910">
    <property type="entry name" value="Rad21_Rec8_N"/>
</dbReference>
<feature type="region of interest" description="Disordered" evidence="9">
    <location>
        <begin position="478"/>
        <end position="546"/>
    </location>
</feature>
<sequence>MQAQASKIARFEGMSSVAARPSGRVCAAAPRALRASRRAAVKVEAHKVAVLGAGGGIGQPLSLLLKMNRLVSELSLYDVANVAGVAADLSHCNTPTQVKGFTGPDELAGALKGAELVVIPAGVPRKPGMTRDDLFNINAGIVKTLVEACAQHCPGAILTIISNPVNSTVPIAAEVLKKAGVYDKRKVMGVTTLDVVRANTFIAEAKGLDTRDVDVPVIGGHAGETILPLISQTTPKVLPWFTKEEIEKLTVRIQNAGTEVVEAKAGAGSATLSMAYAAARMAESVLLGLEGEQGIVECTFVESEVHPDFQYFASKVVLGRNGVESFLPLGPLSEFEQEGLIKMKDLLQKNIATGVEFANKAVAAHGKKLNKGTLMKVNVSEACDKVIDPEAPQALRLQAILVGGIVFVHAKQQYFLLEDVQEMLRRLRALGSEAGGEAAAAKVTLGGEKRAAREEAITLPLNGDLALLNLGELFPAFPSQMPTTSEGGAHSGRSQQVGDGLFIMPSLPDGMGEEAVSGGASGSRRTGRSGKRGAGSGGAAGASEGAAAEGAGFGGGLLLGQGQEEMALSLDGLPRHDLELLDQPETFAVPDIDLPGMDFFGGAGAEGPAPGDALPDDLLPVPSGLLGEGPPGALEGVDQPPASQTPQSSGERSGSLSGGAAPKTKPRRRGGKKRGKPTVDDLDTLQIRGRDYRDWMNERDDILVARPQRALGMLPAAAAGAKSALVVAPATAAAMPGGAWPEELQDLFMRHAVLPKAEGARPKKGKKGGKGEEEEEDVLEEQERYLDELAAGGRGTLLADDGLGFAGGEGGFAAAGFMDGGYLDMGMDGYGGYAEEAALAGDGAGPSNQFARRAALRAPSGDEESEEEFDVETERLRAALNSTQGMGEPFYLGLTPGSAPDLGGGAGAAGGRRKRGSSALRRDSESQGVLSEKSSERRGGSRLSDLLEDAPLSGAELGAMLPAVGEEEELEEEEEEGSEAGGSAKRCRSGDASGNGLSQFELLEASGPTQEAGVFAANGGGAGPAAGDHLTKASLAFVNLMRQRFDAAESQLAGADGGEEEEAPAELSLDSMTERLGRLDAAKAFYAALVARSHGFLQLEQEEPYGDITLRRGQYL</sequence>
<feature type="region of interest" description="Disordered" evidence="9">
    <location>
        <begin position="888"/>
        <end position="944"/>
    </location>
</feature>
<dbReference type="Gene3D" id="3.90.110.10">
    <property type="entry name" value="Lactate dehydrogenase/glycoside hydrolase, family 4, C-terminal"/>
    <property type="match status" value="1"/>
</dbReference>
<dbReference type="InterPro" id="IPR023093">
    <property type="entry name" value="ScpA-like_C"/>
</dbReference>
<evidence type="ECO:0000313" key="14">
    <source>
        <dbReference type="EMBL" id="PRW60482.1"/>
    </source>
</evidence>
<dbReference type="GO" id="GO:0006108">
    <property type="term" value="P:malate metabolic process"/>
    <property type="evidence" value="ECO:0007669"/>
    <property type="project" value="InterPro"/>
</dbReference>
<keyword evidence="6" id="KW-0560">Oxidoreductase</keyword>
<keyword evidence="15" id="KW-1185">Reference proteome</keyword>
<feature type="compositionally biased region" description="Basic residues" evidence="9">
    <location>
        <begin position="664"/>
        <end position="676"/>
    </location>
</feature>
<feature type="compositionally biased region" description="Polar residues" evidence="9">
    <location>
        <begin position="480"/>
        <end position="497"/>
    </location>
</feature>
<evidence type="ECO:0000256" key="5">
    <source>
        <dbReference type="ARBA" id="ARBA00022532"/>
    </source>
</evidence>
<feature type="compositionally biased region" description="Low complexity" evidence="9">
    <location>
        <begin position="513"/>
        <end position="524"/>
    </location>
</feature>
<reference evidence="14 15" key="1">
    <citation type="journal article" date="2018" name="Plant J.">
        <title>Genome sequences of Chlorella sorokiniana UTEX 1602 and Micractinium conductrix SAG 241.80: implications to maltose excretion by a green alga.</title>
        <authorList>
            <person name="Arriola M.B."/>
            <person name="Velmurugan N."/>
            <person name="Zhang Y."/>
            <person name="Plunkett M.H."/>
            <person name="Hondzo H."/>
            <person name="Barney B.M."/>
        </authorList>
    </citation>
    <scope>NUCLEOTIDE SEQUENCE [LARGE SCALE GENOMIC DNA]</scope>
    <source>
        <strain evidence="15">UTEX 1602</strain>
    </source>
</reference>
<dbReference type="SUPFAM" id="SSF56327">
    <property type="entry name" value="LDH C-terminal domain-like"/>
    <property type="match status" value="1"/>
</dbReference>
<comment type="subunit">
    <text evidence="3">Homodimer.</text>
</comment>
<dbReference type="EC" id="1.1.1.37" evidence="4"/>
<proteinExistence type="inferred from homology"/>
<feature type="region of interest" description="Disordered" evidence="9">
    <location>
        <begin position="758"/>
        <end position="778"/>
    </location>
</feature>
<name>A0A2P6U2E4_CHLSO</name>
<dbReference type="PANTHER" id="PTHR11540:SF16">
    <property type="entry name" value="MALATE DEHYDROGENASE, MITOCHONDRIAL"/>
    <property type="match status" value="1"/>
</dbReference>
<comment type="catalytic activity">
    <reaction evidence="8">
        <text>(S)-malate + NAD(+) = oxaloacetate + NADH + H(+)</text>
        <dbReference type="Rhea" id="RHEA:21432"/>
        <dbReference type="ChEBI" id="CHEBI:15378"/>
        <dbReference type="ChEBI" id="CHEBI:15589"/>
        <dbReference type="ChEBI" id="CHEBI:16452"/>
        <dbReference type="ChEBI" id="CHEBI:57540"/>
        <dbReference type="ChEBI" id="CHEBI:57945"/>
        <dbReference type="EC" id="1.1.1.37"/>
    </reaction>
</comment>
<feature type="domain" description="Rad21/Rec8-like protein N-terminal" evidence="13">
    <location>
        <begin position="363"/>
        <end position="431"/>
    </location>
</feature>
<dbReference type="PROSITE" id="PS00068">
    <property type="entry name" value="MDH"/>
    <property type="match status" value="1"/>
</dbReference>
<comment type="similarity">
    <text evidence="2">Belongs to the rad21 family.</text>
</comment>
<evidence type="ECO:0000259" key="12">
    <source>
        <dbReference type="Pfam" id="PF04824"/>
    </source>
</evidence>
<keyword evidence="7" id="KW-0520">NAD</keyword>
<dbReference type="Pfam" id="PF04825">
    <property type="entry name" value="Rad21_Rec8_N"/>
    <property type="match status" value="1"/>
</dbReference>
<dbReference type="InterPro" id="IPR015955">
    <property type="entry name" value="Lactate_DH/Glyco_Ohase_4_C"/>
</dbReference>
<evidence type="ECO:0000313" key="15">
    <source>
        <dbReference type="Proteomes" id="UP000239899"/>
    </source>
</evidence>
<dbReference type="Pfam" id="PF02866">
    <property type="entry name" value="Ldh_1_C"/>
    <property type="match status" value="1"/>
</dbReference>
<dbReference type="Gene3D" id="1.10.10.580">
    <property type="entry name" value="Structural maintenance of chromosome 1. Chain E"/>
    <property type="match status" value="1"/>
</dbReference>
<dbReference type="NCBIfam" id="TIGR01772">
    <property type="entry name" value="MDH_euk_gproteo"/>
    <property type="match status" value="1"/>
</dbReference>
<feature type="region of interest" description="Disordered" evidence="9">
    <location>
        <begin position="599"/>
        <end position="682"/>
    </location>
</feature>
<feature type="domain" description="Rad21/Rec8-like protein C-terminal eukaryotic" evidence="12">
    <location>
        <begin position="1066"/>
        <end position="1113"/>
    </location>
</feature>
<evidence type="ECO:0000256" key="7">
    <source>
        <dbReference type="ARBA" id="ARBA00023027"/>
    </source>
</evidence>
<evidence type="ECO:0000256" key="3">
    <source>
        <dbReference type="ARBA" id="ARBA00011738"/>
    </source>
</evidence>
<dbReference type="FunFam" id="3.90.110.10:FF:000001">
    <property type="entry name" value="Malate dehydrogenase"/>
    <property type="match status" value="1"/>
</dbReference>
<dbReference type="Gene3D" id="3.40.50.720">
    <property type="entry name" value="NAD(P)-binding Rossmann-like Domain"/>
    <property type="match status" value="1"/>
</dbReference>
<dbReference type="InterPro" id="IPR010097">
    <property type="entry name" value="Malate_DH_type1"/>
</dbReference>
<dbReference type="FunFam" id="3.40.50.720:FF:000013">
    <property type="entry name" value="Malate dehydrogenase"/>
    <property type="match status" value="1"/>
</dbReference>
<dbReference type="InterPro" id="IPR001252">
    <property type="entry name" value="Malate_DH_AS"/>
</dbReference>
<dbReference type="AlphaFoldDB" id="A0A2P6U2E4"/>
<dbReference type="EMBL" id="LHPG02000002">
    <property type="protein sequence ID" value="PRW60482.1"/>
    <property type="molecule type" value="Genomic_DNA"/>
</dbReference>
<dbReference type="PANTHER" id="PTHR11540">
    <property type="entry name" value="MALATE AND LACTATE DEHYDROGENASE"/>
    <property type="match status" value="1"/>
</dbReference>
<dbReference type="STRING" id="3076.A0A2P6U2E4"/>
<evidence type="ECO:0000256" key="2">
    <source>
        <dbReference type="ARBA" id="ARBA00009870"/>
    </source>
</evidence>
<feature type="domain" description="Lactate/malate dehydrogenase N-terminal" evidence="10">
    <location>
        <begin position="47"/>
        <end position="189"/>
    </location>
</feature>
<feature type="compositionally biased region" description="Low complexity" evidence="9">
    <location>
        <begin position="606"/>
        <end position="625"/>
    </location>
</feature>
<feature type="compositionally biased region" description="Acidic residues" evidence="9">
    <location>
        <begin position="965"/>
        <end position="978"/>
    </location>
</feature>
<evidence type="ECO:0000256" key="6">
    <source>
        <dbReference type="ARBA" id="ARBA00023002"/>
    </source>
</evidence>
<evidence type="ECO:0000259" key="13">
    <source>
        <dbReference type="Pfam" id="PF04825"/>
    </source>
</evidence>
<dbReference type="GO" id="GO:0005739">
    <property type="term" value="C:mitochondrion"/>
    <property type="evidence" value="ECO:0007669"/>
    <property type="project" value="TreeGrafter"/>
</dbReference>
<organism evidence="14 15">
    <name type="scientific">Chlorella sorokiniana</name>
    <name type="common">Freshwater green alga</name>
    <dbReference type="NCBI Taxonomy" id="3076"/>
    <lineage>
        <taxon>Eukaryota</taxon>
        <taxon>Viridiplantae</taxon>
        <taxon>Chlorophyta</taxon>
        <taxon>core chlorophytes</taxon>
        <taxon>Trebouxiophyceae</taxon>
        <taxon>Chlorellales</taxon>
        <taxon>Chlorellaceae</taxon>
        <taxon>Chlorella clade</taxon>
        <taxon>Chlorella</taxon>
    </lineage>
</organism>
<evidence type="ECO:0000256" key="4">
    <source>
        <dbReference type="ARBA" id="ARBA00012995"/>
    </source>
</evidence>
<dbReference type="InterPro" id="IPR022383">
    <property type="entry name" value="Lactate/malate_DH_C"/>
</dbReference>
<evidence type="ECO:0000256" key="8">
    <source>
        <dbReference type="ARBA" id="ARBA00048313"/>
    </source>
</evidence>
<comment type="caution">
    <text evidence="14">The sequence shown here is derived from an EMBL/GenBank/DDBJ whole genome shotgun (WGS) entry which is preliminary data.</text>
</comment>
<dbReference type="CDD" id="cd01337">
    <property type="entry name" value="MDH_glyoxysomal_mitochondrial"/>
    <property type="match status" value="1"/>
</dbReference>
<dbReference type="Proteomes" id="UP000239899">
    <property type="component" value="Unassembled WGS sequence"/>
</dbReference>
<dbReference type="InterPro" id="IPR006909">
    <property type="entry name" value="Rad21/Rec8_C_eu"/>
</dbReference>
<feature type="compositionally biased region" description="Low complexity" evidence="9">
    <location>
        <begin position="648"/>
        <end position="663"/>
    </location>
</feature>
<feature type="region of interest" description="Disordered" evidence="9">
    <location>
        <begin position="965"/>
        <end position="992"/>
    </location>
</feature>
<gene>
    <name evidence="14" type="ORF">C2E21_1131</name>
</gene>
<evidence type="ECO:0000256" key="9">
    <source>
        <dbReference type="SAM" id="MobiDB-lite"/>
    </source>
</evidence>
<evidence type="ECO:0000256" key="1">
    <source>
        <dbReference type="ARBA" id="ARBA00008824"/>
    </source>
</evidence>
<evidence type="ECO:0000259" key="11">
    <source>
        <dbReference type="Pfam" id="PF02866"/>
    </source>
</evidence>
<accession>A0A2P6U2E4</accession>
<dbReference type="GO" id="GO:0030060">
    <property type="term" value="F:L-malate dehydrogenase (NAD+) activity"/>
    <property type="evidence" value="ECO:0007669"/>
    <property type="project" value="UniProtKB-EC"/>
</dbReference>
<dbReference type="InterPro" id="IPR001236">
    <property type="entry name" value="Lactate/malate_DH_N"/>
</dbReference>
<dbReference type="SUPFAM" id="SSF46785">
    <property type="entry name" value="Winged helix' DNA-binding domain"/>
    <property type="match status" value="1"/>
</dbReference>
<comment type="similarity">
    <text evidence="1">Belongs to the LDH/MDH superfamily. MDH type 1 family.</text>
</comment>
<dbReference type="SUPFAM" id="SSF51735">
    <property type="entry name" value="NAD(P)-binding Rossmann-fold domains"/>
    <property type="match status" value="1"/>
</dbReference>
<feature type="domain" description="Lactate/malate dehydrogenase C-terminal" evidence="11">
    <location>
        <begin position="191"/>
        <end position="357"/>
    </location>
</feature>
<dbReference type="Pfam" id="PF00056">
    <property type="entry name" value="Ldh_1_N"/>
    <property type="match status" value="1"/>
</dbReference>
<evidence type="ECO:0000259" key="10">
    <source>
        <dbReference type="Pfam" id="PF00056"/>
    </source>
</evidence>
<dbReference type="InterPro" id="IPR036291">
    <property type="entry name" value="NAD(P)-bd_dom_sf"/>
</dbReference>